<organism evidence="1 2">
    <name type="scientific">Paenibacillus tundrae</name>
    <dbReference type="NCBI Taxonomy" id="528187"/>
    <lineage>
        <taxon>Bacteria</taxon>
        <taxon>Bacillati</taxon>
        <taxon>Bacillota</taxon>
        <taxon>Bacilli</taxon>
        <taxon>Bacillales</taxon>
        <taxon>Paenibacillaceae</taxon>
        <taxon>Paenibacillus</taxon>
    </lineage>
</organism>
<comment type="caution">
    <text evidence="1">The sequence shown here is derived from an EMBL/GenBank/DDBJ whole genome shotgun (WGS) entry which is preliminary data.</text>
</comment>
<keyword evidence="2" id="KW-1185">Reference proteome</keyword>
<sequence length="41" mass="4671">MIESVTFMMVMGDSYSQKSKKMYKSCLRTSFNGVNIDMAPN</sequence>
<proteinExistence type="predicted"/>
<gene>
    <name evidence="1" type="ORF">J2T19_002530</name>
</gene>
<dbReference type="Proteomes" id="UP001233836">
    <property type="component" value="Unassembled WGS sequence"/>
</dbReference>
<evidence type="ECO:0000313" key="2">
    <source>
        <dbReference type="Proteomes" id="UP001233836"/>
    </source>
</evidence>
<protein>
    <submittedName>
        <fullName evidence="1">Uncharacterized protein</fullName>
    </submittedName>
</protein>
<name>A0ABT9WCW2_9BACL</name>
<dbReference type="EMBL" id="JAUSTI010000006">
    <property type="protein sequence ID" value="MDQ0171078.1"/>
    <property type="molecule type" value="Genomic_DNA"/>
</dbReference>
<evidence type="ECO:0000313" key="1">
    <source>
        <dbReference type="EMBL" id="MDQ0171078.1"/>
    </source>
</evidence>
<reference evidence="1 2" key="1">
    <citation type="submission" date="2023-07" db="EMBL/GenBank/DDBJ databases">
        <title>Sorghum-associated microbial communities from plants grown in Nebraska, USA.</title>
        <authorList>
            <person name="Schachtman D."/>
        </authorList>
    </citation>
    <scope>NUCLEOTIDE SEQUENCE [LARGE SCALE GENOMIC DNA]</scope>
    <source>
        <strain evidence="1 2">DS1314</strain>
    </source>
</reference>
<accession>A0ABT9WCW2</accession>